<dbReference type="Proteomes" id="UP001266305">
    <property type="component" value="Unassembled WGS sequence"/>
</dbReference>
<dbReference type="InterPro" id="IPR011992">
    <property type="entry name" value="EF-hand-dom_pair"/>
</dbReference>
<feature type="domain" description="EH" evidence="3">
    <location>
        <begin position="8"/>
        <end position="96"/>
    </location>
</feature>
<dbReference type="PANTHER" id="PTHR11216:SF29">
    <property type="entry name" value="INTERSECTIN-2"/>
    <property type="match status" value="1"/>
</dbReference>
<keyword evidence="1" id="KW-0479">Metal-binding</keyword>
<dbReference type="InterPro" id="IPR000261">
    <property type="entry name" value="EH_dom"/>
</dbReference>
<evidence type="ECO:0000313" key="6">
    <source>
        <dbReference type="Proteomes" id="UP001266305"/>
    </source>
</evidence>
<evidence type="ECO:0000313" key="5">
    <source>
        <dbReference type="EMBL" id="KAK2096402.1"/>
    </source>
</evidence>
<dbReference type="Pfam" id="PF12763">
    <property type="entry name" value="EH"/>
    <property type="match status" value="2"/>
</dbReference>
<name>A0ABQ9UH58_SAGOE</name>
<protein>
    <submittedName>
        <fullName evidence="5">Intersectin-2</fullName>
    </submittedName>
</protein>
<dbReference type="PROSITE" id="PS00018">
    <property type="entry name" value="EF_HAND_1"/>
    <property type="match status" value="1"/>
</dbReference>
<evidence type="ECO:0000256" key="1">
    <source>
        <dbReference type="ARBA" id="ARBA00022723"/>
    </source>
</evidence>
<dbReference type="PROSITE" id="PS50031">
    <property type="entry name" value="EH"/>
    <property type="match status" value="2"/>
</dbReference>
<accession>A0ABQ9UH58</accession>
<dbReference type="PROSITE" id="PS50222">
    <property type="entry name" value="EF_HAND_2"/>
    <property type="match status" value="1"/>
</dbReference>
<dbReference type="InterPro" id="IPR018247">
    <property type="entry name" value="EF_Hand_1_Ca_BS"/>
</dbReference>
<feature type="domain" description="EH" evidence="3">
    <location>
        <begin position="238"/>
        <end position="301"/>
    </location>
</feature>
<dbReference type="Gene3D" id="1.10.238.10">
    <property type="entry name" value="EF-hand"/>
    <property type="match status" value="2"/>
</dbReference>
<keyword evidence="6" id="KW-1185">Reference proteome</keyword>
<feature type="domain" description="EF-hand" evidence="4">
    <location>
        <begin position="40"/>
        <end position="75"/>
    </location>
</feature>
<dbReference type="SUPFAM" id="SSF47473">
    <property type="entry name" value="EF-hand"/>
    <property type="match status" value="2"/>
</dbReference>
<organism evidence="5 6">
    <name type="scientific">Saguinus oedipus</name>
    <name type="common">Cotton-top tamarin</name>
    <name type="synonym">Oedipomidas oedipus</name>
    <dbReference type="NCBI Taxonomy" id="9490"/>
    <lineage>
        <taxon>Eukaryota</taxon>
        <taxon>Metazoa</taxon>
        <taxon>Chordata</taxon>
        <taxon>Craniata</taxon>
        <taxon>Vertebrata</taxon>
        <taxon>Euteleostomi</taxon>
        <taxon>Mammalia</taxon>
        <taxon>Eutheria</taxon>
        <taxon>Euarchontoglires</taxon>
        <taxon>Primates</taxon>
        <taxon>Haplorrhini</taxon>
        <taxon>Platyrrhini</taxon>
        <taxon>Cebidae</taxon>
        <taxon>Callitrichinae</taxon>
        <taxon>Saguinus</taxon>
    </lineage>
</organism>
<dbReference type="EMBL" id="JASSZA010000012">
    <property type="protein sequence ID" value="KAK2096402.1"/>
    <property type="molecule type" value="Genomic_DNA"/>
</dbReference>
<evidence type="ECO:0000259" key="4">
    <source>
        <dbReference type="PROSITE" id="PS50222"/>
    </source>
</evidence>
<comment type="caution">
    <text evidence="5">The sequence shown here is derived from an EMBL/GenBank/DDBJ whole genome shotgun (WGS) entry which is preliminary data.</text>
</comment>
<dbReference type="CDD" id="cd00052">
    <property type="entry name" value="EH"/>
    <property type="match status" value="2"/>
</dbReference>
<dbReference type="PANTHER" id="PTHR11216">
    <property type="entry name" value="EH DOMAIN"/>
    <property type="match status" value="1"/>
</dbReference>
<gene>
    <name evidence="5" type="primary">ITSN2_1</name>
    <name evidence="5" type="ORF">P7K49_025436</name>
</gene>
<dbReference type="InterPro" id="IPR002048">
    <property type="entry name" value="EF_hand_dom"/>
</dbReference>
<evidence type="ECO:0000259" key="3">
    <source>
        <dbReference type="PROSITE" id="PS50031"/>
    </source>
</evidence>
<sequence length="301" mass="32169">MWAITSEERTKHDRQFDNLKPSGGYITGDRAHNFFLQSGLPAPVIAEIWALSDLNKDGKMDQQEFSIAMKLIKLKLQGQQLPVVLPPIMKQPPLFSPLISVRFGMRSMPNLSMRSMPNLSIPQPLPPAAPITSLSSVTSGTSLPPLMMPTPLVPSVSASSLPNGTTSLIQPLSIPYSSSTLPHGSSYSLMMGGFGGASIQKAQSLIDLGSSSSTSLTASLSGNSPKTGTSEWAVPQPSRLKYQQKFNSLDKSMSGSLSGFQARNALLQSNLSQTQLATIWTLADISGDGQLKAVYPCNAPH</sequence>
<evidence type="ECO:0000256" key="2">
    <source>
        <dbReference type="ARBA" id="ARBA00022837"/>
    </source>
</evidence>
<dbReference type="SMART" id="SM00027">
    <property type="entry name" value="EH"/>
    <property type="match status" value="2"/>
</dbReference>
<proteinExistence type="predicted"/>
<reference evidence="5 6" key="1">
    <citation type="submission" date="2023-05" db="EMBL/GenBank/DDBJ databases">
        <title>B98-5 Cell Line De Novo Hybrid Assembly: An Optical Mapping Approach.</title>
        <authorList>
            <person name="Kananen K."/>
            <person name="Auerbach J.A."/>
            <person name="Kautto E."/>
            <person name="Blachly J.S."/>
        </authorList>
    </citation>
    <scope>NUCLEOTIDE SEQUENCE [LARGE SCALE GENOMIC DNA]</scope>
    <source>
        <strain evidence="5">B95-8</strain>
        <tissue evidence="5">Cell line</tissue>
    </source>
</reference>
<keyword evidence="2" id="KW-0106">Calcium</keyword>